<evidence type="ECO:0000313" key="2">
    <source>
        <dbReference type="EMBL" id="KAI7758179.1"/>
    </source>
</evidence>
<protein>
    <submittedName>
        <fullName evidence="2">Uncharacterized protein</fullName>
    </submittedName>
</protein>
<reference evidence="2" key="1">
    <citation type="submission" date="2022-06" db="EMBL/GenBank/DDBJ databases">
        <title>Uncovering the hologenomic basis of an extraordinary plant invasion.</title>
        <authorList>
            <person name="Bieker V.C."/>
            <person name="Martin M.D."/>
            <person name="Gilbert T."/>
            <person name="Hodgins K."/>
            <person name="Battlay P."/>
            <person name="Petersen B."/>
            <person name="Wilson J."/>
        </authorList>
    </citation>
    <scope>NUCLEOTIDE SEQUENCE</scope>
    <source>
        <strain evidence="2">AA19_3_7</strain>
        <tissue evidence="2">Leaf</tissue>
    </source>
</reference>
<dbReference type="Proteomes" id="UP001206925">
    <property type="component" value="Unassembled WGS sequence"/>
</dbReference>
<name>A0AAD5DES0_AMBAR</name>
<feature type="transmembrane region" description="Helical" evidence="1">
    <location>
        <begin position="16"/>
        <end position="37"/>
    </location>
</feature>
<dbReference type="AlphaFoldDB" id="A0AAD5DES0"/>
<comment type="caution">
    <text evidence="2">The sequence shown here is derived from an EMBL/GenBank/DDBJ whole genome shotgun (WGS) entry which is preliminary data.</text>
</comment>
<organism evidence="2 3">
    <name type="scientific">Ambrosia artemisiifolia</name>
    <name type="common">Common ragweed</name>
    <dbReference type="NCBI Taxonomy" id="4212"/>
    <lineage>
        <taxon>Eukaryota</taxon>
        <taxon>Viridiplantae</taxon>
        <taxon>Streptophyta</taxon>
        <taxon>Embryophyta</taxon>
        <taxon>Tracheophyta</taxon>
        <taxon>Spermatophyta</taxon>
        <taxon>Magnoliopsida</taxon>
        <taxon>eudicotyledons</taxon>
        <taxon>Gunneridae</taxon>
        <taxon>Pentapetalae</taxon>
        <taxon>asterids</taxon>
        <taxon>campanulids</taxon>
        <taxon>Asterales</taxon>
        <taxon>Asteraceae</taxon>
        <taxon>Asteroideae</taxon>
        <taxon>Heliantheae alliance</taxon>
        <taxon>Heliantheae</taxon>
        <taxon>Ambrosia</taxon>
    </lineage>
</organism>
<evidence type="ECO:0000256" key="1">
    <source>
        <dbReference type="SAM" id="Phobius"/>
    </source>
</evidence>
<gene>
    <name evidence="2" type="ORF">M8C21_032577</name>
</gene>
<keyword evidence="1" id="KW-0472">Membrane</keyword>
<accession>A0AAD5DES0</accession>
<sequence length="110" mass="12438">MDSLHLRSLRSSLAQIWIGVESICAFKIPFSNLLLVIKSKNTVNRTLPKAQVQQLNNNVLVLLSFVKQTLCLAANQQPFGCPWLQHTLILFLIIIDICAKMCLRFKGEQS</sequence>
<evidence type="ECO:0000313" key="3">
    <source>
        <dbReference type="Proteomes" id="UP001206925"/>
    </source>
</evidence>
<dbReference type="EMBL" id="JAMZMK010000020">
    <property type="protein sequence ID" value="KAI7758179.1"/>
    <property type="molecule type" value="Genomic_DNA"/>
</dbReference>
<keyword evidence="1" id="KW-0812">Transmembrane</keyword>
<keyword evidence="1" id="KW-1133">Transmembrane helix</keyword>
<keyword evidence="3" id="KW-1185">Reference proteome</keyword>
<proteinExistence type="predicted"/>